<evidence type="ECO:0000256" key="11">
    <source>
        <dbReference type="ARBA" id="ARBA00049244"/>
    </source>
</evidence>
<proteinExistence type="inferred from homology"/>
<dbReference type="Pfam" id="PF17657">
    <property type="entry name" value="DNA_pol3_finger"/>
    <property type="match status" value="1"/>
</dbReference>
<protein>
    <recommendedName>
        <fullName evidence="4">DNA polymerase III subunit alpha</fullName>
        <ecNumber evidence="3">2.7.7.7</ecNumber>
    </recommendedName>
</protein>
<dbReference type="CDD" id="cd07431">
    <property type="entry name" value="PHP_PolIIIA"/>
    <property type="match status" value="1"/>
</dbReference>
<dbReference type="InterPro" id="IPR016195">
    <property type="entry name" value="Pol/histidinol_Pase-like"/>
</dbReference>
<feature type="domain" description="Polymerase/histidinol phosphatase N-terminal" evidence="12">
    <location>
        <begin position="3"/>
        <end position="70"/>
    </location>
</feature>
<comment type="function">
    <text evidence="9">DNA polymerase III is a complex, multichain enzyme responsible for most of the replicative synthesis in bacteria. This DNA polymerase also exhibits 3' to 5' exonuclease activity. The alpha chain is the DNA polymerase.</text>
</comment>
<dbReference type="Gene3D" id="2.40.50.140">
    <property type="entry name" value="Nucleic acid-binding proteins"/>
    <property type="match status" value="1"/>
</dbReference>
<dbReference type="InterPro" id="IPR011708">
    <property type="entry name" value="DNA_pol3_alpha_NTPase_dom"/>
</dbReference>
<evidence type="ECO:0000256" key="5">
    <source>
        <dbReference type="ARBA" id="ARBA00022679"/>
    </source>
</evidence>
<dbReference type="EMBL" id="JBHUMO010000005">
    <property type="protein sequence ID" value="MFD2728024.1"/>
    <property type="molecule type" value="Genomic_DNA"/>
</dbReference>
<dbReference type="Pfam" id="PF02811">
    <property type="entry name" value="PHP"/>
    <property type="match status" value="1"/>
</dbReference>
<dbReference type="PANTHER" id="PTHR32294">
    <property type="entry name" value="DNA POLYMERASE III SUBUNIT ALPHA"/>
    <property type="match status" value="1"/>
</dbReference>
<dbReference type="Gene3D" id="1.10.10.1600">
    <property type="entry name" value="Bacterial DNA polymerase III alpha subunit, thumb domain"/>
    <property type="match status" value="1"/>
</dbReference>
<dbReference type="GO" id="GO:0003887">
    <property type="term" value="F:DNA-directed DNA polymerase activity"/>
    <property type="evidence" value="ECO:0007669"/>
    <property type="project" value="UniProtKB-EC"/>
</dbReference>
<keyword evidence="5 13" id="KW-0808">Transferase</keyword>
<dbReference type="PANTHER" id="PTHR32294:SF0">
    <property type="entry name" value="DNA POLYMERASE III SUBUNIT ALPHA"/>
    <property type="match status" value="1"/>
</dbReference>
<evidence type="ECO:0000313" key="13">
    <source>
        <dbReference type="EMBL" id="MFD2728024.1"/>
    </source>
</evidence>
<evidence type="ECO:0000313" key="14">
    <source>
        <dbReference type="Proteomes" id="UP001597427"/>
    </source>
</evidence>
<dbReference type="Pfam" id="PF14579">
    <property type="entry name" value="HHH_6"/>
    <property type="match status" value="1"/>
</dbReference>
<dbReference type="Pfam" id="PF01336">
    <property type="entry name" value="tRNA_anti-codon"/>
    <property type="match status" value="1"/>
</dbReference>
<evidence type="ECO:0000256" key="8">
    <source>
        <dbReference type="ARBA" id="ARBA00022932"/>
    </source>
</evidence>
<comment type="similarity">
    <text evidence="2">Belongs to the DNA polymerase type-C family. DnaE subfamily.</text>
</comment>
<accession>A0ABW5TGR5</accession>
<evidence type="ECO:0000256" key="2">
    <source>
        <dbReference type="ARBA" id="ARBA00009496"/>
    </source>
</evidence>
<dbReference type="CDD" id="cd04485">
    <property type="entry name" value="DnaE_OBF"/>
    <property type="match status" value="1"/>
</dbReference>
<dbReference type="InterPro" id="IPR029460">
    <property type="entry name" value="DNAPol_HHH"/>
</dbReference>
<dbReference type="InterPro" id="IPR004365">
    <property type="entry name" value="NA-bd_OB_tRNA"/>
</dbReference>
<keyword evidence="14" id="KW-1185">Reference proteome</keyword>
<dbReference type="InterPro" id="IPR041931">
    <property type="entry name" value="DNA_pol3_alpha_thumb_dom"/>
</dbReference>
<sequence length="1101" mass="126512">MYIPVLTKSAYSLLESTIRLPEYVQKAKELHYDAIGLTDHNNIYGAVEFYQLCQNAEIKPIIGLLLDLQISDHESYSFYFIAKSYQGYQQLMLLSTRKMLAERPIIQSASALSDVFILFPKETGQAFDFKNQLASKDSWLSQNQKHTYFCVSPEMLKHDDFQSYQEKMKALGFKPIAVQESVTLNESEDLAIEVLKHIKNGTTLDWRMLDSQKEVVHSIKKASEMDAFFKDYPEAVTELERVVAECQVAIPLHQTLLPKYPIPTEQSAKDYLASLCEQGLQNRKLEGEKNYRERLTYELAIIHQMGFDDYFLIVWDIMNFAHENQIVTGAGRGSAAGSLVSYLLHITEIDPLESHLLFERFLNPERYTMPDIDLDIPDNRRESILHYVKEKYGANFVAQIATFGTMAAKMVLRDVARTFGLSQSEMNRWSKTIPNQLKITLNEAYQTSKALRELIQLSEKNKQLFKIAMQLEGLPRHVSTHAAGVVISDQDLRNFVPLQAGSGELYLTQFTMNDVEAVGLLKMDFLGLRNLSIIDDTLKGIFYLTKQPFTQTMIPQNDKQTYELFQTGDTVGVFQFESAGIRNVLREVHPTNLEELAAVNALYRPGPMKMIDSYVKRKKGKEAITYLDESLKPVLETTYGIMVYQEQVMQVASVMGGFTLGEADILRRAISKKKRTVLDQQRAKFCEGAQKKGYSLKTAERTYQYIERFADYGFNRSHAFAYSEIAYQMAYLKVHYPVPFYRALIQSVRGNTNKIREYINEAKRQGVVFLSPSINKSYGGFSIEKNVAIRFGLNSIKGLRKDFTEWIITERKQNGPFQSFDQFLLRLNQLNPKLLKKELLEPLIKVGAFDQMEENRKQLFQELEGKIQNLAFSAGSMDLLELMPLKSTNVTDFSMMEKLTIEEELLGVFISGHPIQEYDYLKKHWQTTQLSDLIPGKSVYVLGYLKNIREIRTKKGEKMAFLDMMDISAEGSATIFPDLYRMVRKDLAVEEVYLIEGKVETSRYNGEMQILVQKIQLASQVRKESSQVTCYLKIDKQHQEISILNQLANIIQENKGDIPVILFYEMEKKRKNLPDNLRVENNTKVAEILKNLLGKENVIFK</sequence>
<dbReference type="NCBIfam" id="NF004226">
    <property type="entry name" value="PRK05673.1"/>
    <property type="match status" value="1"/>
</dbReference>
<dbReference type="Gene3D" id="1.10.150.870">
    <property type="match status" value="1"/>
</dbReference>
<dbReference type="InterPro" id="IPR003141">
    <property type="entry name" value="Pol/His_phosphatase_N"/>
</dbReference>
<name>A0ABW5TGR5_9ENTE</name>
<evidence type="ECO:0000256" key="10">
    <source>
        <dbReference type="ARBA" id="ARBA00026073"/>
    </source>
</evidence>
<dbReference type="InterPro" id="IPR004805">
    <property type="entry name" value="DnaE2/DnaE/PolC"/>
</dbReference>
<dbReference type="Proteomes" id="UP001597427">
    <property type="component" value="Unassembled WGS sequence"/>
</dbReference>
<dbReference type="InterPro" id="IPR012340">
    <property type="entry name" value="NA-bd_OB-fold"/>
</dbReference>
<evidence type="ECO:0000256" key="1">
    <source>
        <dbReference type="ARBA" id="ARBA00004496"/>
    </source>
</evidence>
<comment type="subunit">
    <text evidence="10">DNA polymerase III contains a core (composed of alpha, epsilon and theta chains) that associates with a tau subunit. This core dimerizes to form the POLIII' complex. PolIII' associates with the gamma complex (composed of gamma, delta, delta', psi and chi chains) and with the beta chain to form the complete DNA polymerase III complex.</text>
</comment>
<keyword evidence="8" id="KW-0239">DNA-directed DNA polymerase</keyword>
<dbReference type="InterPro" id="IPR040982">
    <property type="entry name" value="DNA_pol3_finger"/>
</dbReference>
<comment type="subcellular location">
    <subcellularLocation>
        <location evidence="1">Cytoplasm</location>
    </subcellularLocation>
</comment>
<dbReference type="SUPFAM" id="SSF89550">
    <property type="entry name" value="PHP domain-like"/>
    <property type="match status" value="1"/>
</dbReference>
<keyword evidence="7" id="KW-0235">DNA replication</keyword>
<dbReference type="SMART" id="SM00481">
    <property type="entry name" value="POLIIIAc"/>
    <property type="match status" value="1"/>
</dbReference>
<evidence type="ECO:0000256" key="3">
    <source>
        <dbReference type="ARBA" id="ARBA00012417"/>
    </source>
</evidence>
<dbReference type="Gene3D" id="3.20.20.140">
    <property type="entry name" value="Metal-dependent hydrolases"/>
    <property type="match status" value="1"/>
</dbReference>
<evidence type="ECO:0000259" key="12">
    <source>
        <dbReference type="SMART" id="SM00481"/>
    </source>
</evidence>
<dbReference type="InterPro" id="IPR004013">
    <property type="entry name" value="PHP_dom"/>
</dbReference>
<dbReference type="NCBIfam" id="TIGR00594">
    <property type="entry name" value="polc"/>
    <property type="match status" value="1"/>
</dbReference>
<dbReference type="Pfam" id="PF07733">
    <property type="entry name" value="DNA_pol3_alpha"/>
    <property type="match status" value="1"/>
</dbReference>
<dbReference type="RefSeq" id="WP_379979025.1">
    <property type="nucleotide sequence ID" value="NZ_JBHUMO010000005.1"/>
</dbReference>
<reference evidence="14" key="1">
    <citation type="journal article" date="2019" name="Int. J. Syst. Evol. Microbiol.">
        <title>The Global Catalogue of Microorganisms (GCM) 10K type strain sequencing project: providing services to taxonomists for standard genome sequencing and annotation.</title>
        <authorList>
            <consortium name="The Broad Institute Genomics Platform"/>
            <consortium name="The Broad Institute Genome Sequencing Center for Infectious Disease"/>
            <person name="Wu L."/>
            <person name="Ma J."/>
        </authorList>
    </citation>
    <scope>NUCLEOTIDE SEQUENCE [LARGE SCALE GENOMIC DNA]</scope>
    <source>
        <strain evidence="14">TISTR 932</strain>
    </source>
</reference>
<evidence type="ECO:0000256" key="6">
    <source>
        <dbReference type="ARBA" id="ARBA00022695"/>
    </source>
</evidence>
<evidence type="ECO:0000256" key="4">
    <source>
        <dbReference type="ARBA" id="ARBA00019114"/>
    </source>
</evidence>
<gene>
    <name evidence="13" type="primary">dnaE</name>
    <name evidence="13" type="ORF">ACFSR0_01045</name>
</gene>
<dbReference type="EC" id="2.7.7.7" evidence="3"/>
<comment type="caution">
    <text evidence="13">The sequence shown here is derived from an EMBL/GenBank/DDBJ whole genome shotgun (WGS) entry which is preliminary data.</text>
</comment>
<keyword evidence="6 13" id="KW-0548">Nucleotidyltransferase</keyword>
<comment type="catalytic activity">
    <reaction evidence="11">
        <text>DNA(n) + a 2'-deoxyribonucleoside 5'-triphosphate = DNA(n+1) + diphosphate</text>
        <dbReference type="Rhea" id="RHEA:22508"/>
        <dbReference type="Rhea" id="RHEA-COMP:17339"/>
        <dbReference type="Rhea" id="RHEA-COMP:17340"/>
        <dbReference type="ChEBI" id="CHEBI:33019"/>
        <dbReference type="ChEBI" id="CHEBI:61560"/>
        <dbReference type="ChEBI" id="CHEBI:173112"/>
        <dbReference type="EC" id="2.7.7.7"/>
    </reaction>
</comment>
<evidence type="ECO:0000256" key="7">
    <source>
        <dbReference type="ARBA" id="ARBA00022705"/>
    </source>
</evidence>
<organism evidence="13 14">
    <name type="scientific">Enterococcus camelliae</name>
    <dbReference type="NCBI Taxonomy" id="453959"/>
    <lineage>
        <taxon>Bacteria</taxon>
        <taxon>Bacillati</taxon>
        <taxon>Bacillota</taxon>
        <taxon>Bacilli</taxon>
        <taxon>Lactobacillales</taxon>
        <taxon>Enterococcaceae</taxon>
        <taxon>Enterococcus</taxon>
    </lineage>
</organism>
<evidence type="ECO:0000256" key="9">
    <source>
        <dbReference type="ARBA" id="ARBA00025611"/>
    </source>
</evidence>